<dbReference type="CDD" id="cd00088">
    <property type="entry name" value="HPT"/>
    <property type="match status" value="1"/>
</dbReference>
<dbReference type="PANTHER" id="PTHR43395">
    <property type="entry name" value="SENSOR HISTIDINE KINASE CHEA"/>
    <property type="match status" value="1"/>
</dbReference>
<dbReference type="Gene3D" id="1.20.120.160">
    <property type="entry name" value="HPT domain"/>
    <property type="match status" value="1"/>
</dbReference>
<evidence type="ECO:0000256" key="1">
    <source>
        <dbReference type="PROSITE-ProRule" id="PRU00110"/>
    </source>
</evidence>
<dbReference type="SUPFAM" id="SSF47226">
    <property type="entry name" value="Histidine-containing phosphotransfer domain, HPT domain"/>
    <property type="match status" value="1"/>
</dbReference>
<evidence type="ECO:0000313" key="3">
    <source>
        <dbReference type="EMBL" id="SES73214.1"/>
    </source>
</evidence>
<dbReference type="SMART" id="SM00073">
    <property type="entry name" value="HPT"/>
    <property type="match status" value="1"/>
</dbReference>
<keyword evidence="3" id="KW-0808">Transferase</keyword>
<dbReference type="PANTHER" id="PTHR43395:SF10">
    <property type="entry name" value="CHEMOTAXIS PROTEIN CHEA"/>
    <property type="match status" value="1"/>
</dbReference>
<name>A0A1H9YVT6_9BACT</name>
<keyword evidence="3" id="KW-0418">Kinase</keyword>
<dbReference type="GO" id="GO:0004672">
    <property type="term" value="F:protein kinase activity"/>
    <property type="evidence" value="ECO:0007669"/>
    <property type="project" value="UniProtKB-ARBA"/>
</dbReference>
<keyword evidence="4" id="KW-1185">Reference proteome</keyword>
<evidence type="ECO:0000313" key="4">
    <source>
        <dbReference type="Proteomes" id="UP000199181"/>
    </source>
</evidence>
<dbReference type="RefSeq" id="WP_093515029.1">
    <property type="nucleotide sequence ID" value="NZ_FOIJ01000001.1"/>
</dbReference>
<accession>A0A1H9YVT6</accession>
<feature type="modified residue" description="Phosphohistidine" evidence="1">
    <location>
        <position position="51"/>
    </location>
</feature>
<protein>
    <submittedName>
        <fullName evidence="3">Two-component system, chemotaxis family, sensor kinase CheA</fullName>
    </submittedName>
</protein>
<evidence type="ECO:0000259" key="2">
    <source>
        <dbReference type="PROSITE" id="PS50894"/>
    </source>
</evidence>
<keyword evidence="1" id="KW-0597">Phosphoprotein</keyword>
<reference evidence="4" key="1">
    <citation type="submission" date="2016-10" db="EMBL/GenBank/DDBJ databases">
        <authorList>
            <person name="Varghese N."/>
            <person name="Submissions S."/>
        </authorList>
    </citation>
    <scope>NUCLEOTIDE SEQUENCE [LARGE SCALE GENOMIC DNA]</scope>
    <source>
        <strain evidence="4">DSM 16858</strain>
    </source>
</reference>
<sequence length="154" mass="16659">MQLDMEVLQEALQGTFRAEVRGLLQDMERSCRALECPGDAEGLKGLFRAVHTLQGNCRMMGFLEASELMHAVERVLHLSVARALPEEISVAALLLQSVEALRLLLGEPGEGQGGAEVEPSALQERLLRLARAGVGLGRPDEVLAAPPRGRGPMR</sequence>
<dbReference type="InterPro" id="IPR036641">
    <property type="entry name" value="HPT_dom_sf"/>
</dbReference>
<organism evidence="3 4">
    <name type="scientific">Stigmatella erecta</name>
    <dbReference type="NCBI Taxonomy" id="83460"/>
    <lineage>
        <taxon>Bacteria</taxon>
        <taxon>Pseudomonadati</taxon>
        <taxon>Myxococcota</taxon>
        <taxon>Myxococcia</taxon>
        <taxon>Myxococcales</taxon>
        <taxon>Cystobacterineae</taxon>
        <taxon>Archangiaceae</taxon>
        <taxon>Stigmatella</taxon>
    </lineage>
</organism>
<gene>
    <name evidence="3" type="ORF">SAMN05443639_10176</name>
</gene>
<dbReference type="Proteomes" id="UP000199181">
    <property type="component" value="Unassembled WGS sequence"/>
</dbReference>
<dbReference type="Pfam" id="PF01627">
    <property type="entry name" value="Hpt"/>
    <property type="match status" value="1"/>
</dbReference>
<dbReference type="InterPro" id="IPR008207">
    <property type="entry name" value="Sig_transdc_His_kin_Hpt_dom"/>
</dbReference>
<dbReference type="PROSITE" id="PS50894">
    <property type="entry name" value="HPT"/>
    <property type="match status" value="1"/>
</dbReference>
<dbReference type="AlphaFoldDB" id="A0A1H9YVT6"/>
<dbReference type="EMBL" id="FOIJ01000001">
    <property type="protein sequence ID" value="SES73214.1"/>
    <property type="molecule type" value="Genomic_DNA"/>
</dbReference>
<dbReference type="GO" id="GO:0000160">
    <property type="term" value="P:phosphorelay signal transduction system"/>
    <property type="evidence" value="ECO:0007669"/>
    <property type="project" value="InterPro"/>
</dbReference>
<proteinExistence type="predicted"/>
<feature type="domain" description="HPt" evidence="2">
    <location>
        <begin position="5"/>
        <end position="108"/>
    </location>
</feature>
<dbReference type="InterPro" id="IPR051315">
    <property type="entry name" value="Bact_Chemotaxis_CheA"/>
</dbReference>